<evidence type="ECO:0000313" key="6">
    <source>
        <dbReference type="EMBL" id="KAE9199280.1"/>
    </source>
</evidence>
<evidence type="ECO:0008006" key="14">
    <source>
        <dbReference type="Google" id="ProtNLM"/>
    </source>
</evidence>
<dbReference type="EMBL" id="QXFZ01001710">
    <property type="protein sequence ID" value="KAE9086158.1"/>
    <property type="molecule type" value="Genomic_DNA"/>
</dbReference>
<sequence length="567" mass="61958">MMTTMTPPTTRVRTAIPSYQNYTIGTPAVAAGVGGGYPVFQPAGWAQTLDPNRPRSAPDARTTQPVAWTPSVGTTPLSYPNQYAYPSQAATQMPPVQYVLPTPSVQYAQAPPAARTQAPTQSVPTPTGSQPMMAGAPPPPGGTPPTGGPTPTQVQAPAQGVPTPSGPPPPNPMNYGPPQAPPPYSYGNAYGQAPDPRRYGMPSNIRNAIKTIQPFYSDTTTVDKARTFWNAFERATEGLEDALRLSASRECLKGKAGEQWWTYSRIDTFETLRTRFHNQFICQTPLQMIERLKTTKRTKGMSAEVWGDLISGLCDEAQCYDAEMRYQYFLSGLRNKEWKAVLATTMVNSIPHAVAVLLFKNMHLPIEDDDEFAENAASKPNSENAMMQQMLTMMQQTQNLLVQQQQQQMARPPRLPRQQVSVAAAYDQPELPGQPNASTHAASRGSMPETPFRGIRQGPDMYTQEGREVCGRCHNLGCSRINCRRSLATCPHCNVKGHIGVECELPRPGQMQSRGGQGGPPRGVRRCFMYQSPDHIVMNCPTRAAILQMTPQGAANNSAQVSVPSQQ</sequence>
<evidence type="ECO:0000313" key="9">
    <source>
        <dbReference type="Proteomes" id="UP000433483"/>
    </source>
</evidence>
<feature type="region of interest" description="Disordered" evidence="1">
    <location>
        <begin position="52"/>
        <end position="75"/>
    </location>
</feature>
<proteinExistence type="predicted"/>
<dbReference type="EMBL" id="QXGF01002575">
    <property type="protein sequence ID" value="KAE8924154.1"/>
    <property type="molecule type" value="Genomic_DNA"/>
</dbReference>
<dbReference type="Proteomes" id="UP000441208">
    <property type="component" value="Unassembled WGS sequence"/>
</dbReference>
<evidence type="ECO:0000313" key="4">
    <source>
        <dbReference type="EMBL" id="KAE9113356.1"/>
    </source>
</evidence>
<evidence type="ECO:0000313" key="12">
    <source>
        <dbReference type="Proteomes" id="UP000440732"/>
    </source>
</evidence>
<dbReference type="EMBL" id="QXGB01001696">
    <property type="protein sequence ID" value="KAE9186874.1"/>
    <property type="molecule type" value="Genomic_DNA"/>
</dbReference>
<feature type="compositionally biased region" description="Low complexity" evidence="1">
    <location>
        <begin position="149"/>
        <end position="163"/>
    </location>
</feature>
<comment type="caution">
    <text evidence="2">The sequence shown here is derived from an EMBL/GenBank/DDBJ whole genome shotgun (WGS) entry which is preliminary data.</text>
</comment>
<name>A0A6A3DPW4_9STRA</name>
<feature type="compositionally biased region" description="Pro residues" evidence="1">
    <location>
        <begin position="136"/>
        <end position="148"/>
    </location>
</feature>
<reference evidence="8 9" key="1">
    <citation type="submission" date="2018-08" db="EMBL/GenBank/DDBJ databases">
        <title>Genomic investigation of the strawberry pathogen Phytophthora fragariae indicates pathogenicity is determined by transcriptional variation in three key races.</title>
        <authorList>
            <person name="Adams T.M."/>
            <person name="Armitage A.D."/>
            <person name="Sobczyk M.K."/>
            <person name="Bates H.J."/>
            <person name="Dunwell J.M."/>
            <person name="Nellist C.F."/>
            <person name="Harrison R.J."/>
        </authorList>
    </citation>
    <scope>NUCLEOTIDE SEQUENCE [LARGE SCALE GENOMIC DNA]</scope>
    <source>
        <strain evidence="7 10">A4</strain>
        <strain evidence="6 11">BC-1</strain>
        <strain evidence="5 9">NOV-27</strain>
        <strain evidence="4 12">NOV-5</strain>
        <strain evidence="3 13">NOV-71</strain>
        <strain evidence="2 8">NOV-9</strain>
    </source>
</reference>
<evidence type="ECO:0000313" key="13">
    <source>
        <dbReference type="Proteomes" id="UP000441208"/>
    </source>
</evidence>
<dbReference type="OrthoDB" id="127075at2759"/>
<protein>
    <recommendedName>
        <fullName evidence="14">CCHC-type domain-containing protein</fullName>
    </recommendedName>
</protein>
<accession>A0A6A3DPW4</accession>
<evidence type="ECO:0000256" key="1">
    <source>
        <dbReference type="SAM" id="MobiDB-lite"/>
    </source>
</evidence>
<dbReference type="EMBL" id="QXGA01001666">
    <property type="protein sequence ID" value="KAE9113356.1"/>
    <property type="molecule type" value="Genomic_DNA"/>
</dbReference>
<dbReference type="Proteomes" id="UP000437068">
    <property type="component" value="Unassembled WGS sequence"/>
</dbReference>
<evidence type="ECO:0000313" key="2">
    <source>
        <dbReference type="EMBL" id="KAE8924154.1"/>
    </source>
</evidence>
<dbReference type="EMBL" id="QXGD01001778">
    <property type="protein sequence ID" value="KAE9199280.1"/>
    <property type="molecule type" value="Genomic_DNA"/>
</dbReference>
<dbReference type="Proteomes" id="UP000433483">
    <property type="component" value="Unassembled WGS sequence"/>
</dbReference>
<evidence type="ECO:0000313" key="3">
    <source>
        <dbReference type="EMBL" id="KAE9086158.1"/>
    </source>
</evidence>
<dbReference type="Proteomes" id="UP000440367">
    <property type="component" value="Unassembled WGS sequence"/>
</dbReference>
<evidence type="ECO:0000313" key="5">
    <source>
        <dbReference type="EMBL" id="KAE9186874.1"/>
    </source>
</evidence>
<evidence type="ECO:0000313" key="10">
    <source>
        <dbReference type="Proteomes" id="UP000437068"/>
    </source>
</evidence>
<feature type="region of interest" description="Disordered" evidence="1">
    <location>
        <begin position="108"/>
        <end position="198"/>
    </location>
</feature>
<evidence type="ECO:0000313" key="8">
    <source>
        <dbReference type="Proteomes" id="UP000429523"/>
    </source>
</evidence>
<evidence type="ECO:0000313" key="7">
    <source>
        <dbReference type="EMBL" id="KAE9288477.1"/>
    </source>
</evidence>
<keyword evidence="9" id="KW-1185">Reference proteome</keyword>
<dbReference type="Proteomes" id="UP000429523">
    <property type="component" value="Unassembled WGS sequence"/>
</dbReference>
<feature type="compositionally biased region" description="Polar residues" evidence="1">
    <location>
        <begin position="61"/>
        <end position="75"/>
    </location>
</feature>
<gene>
    <name evidence="7" type="ORF">PF001_g20496</name>
    <name evidence="6" type="ORF">PF002_g22188</name>
    <name evidence="5" type="ORF">PF005_g20678</name>
    <name evidence="4" type="ORF">PF006_g19766</name>
    <name evidence="3" type="ORF">PF007_g20884</name>
    <name evidence="2" type="ORF">PF009_g25611</name>
</gene>
<evidence type="ECO:0000313" key="11">
    <source>
        <dbReference type="Proteomes" id="UP000440367"/>
    </source>
</evidence>
<dbReference type="AlphaFoldDB" id="A0A6A3DPW4"/>
<feature type="compositionally biased region" description="Low complexity" evidence="1">
    <location>
        <begin position="108"/>
        <end position="121"/>
    </location>
</feature>
<organism evidence="2 8">
    <name type="scientific">Phytophthora fragariae</name>
    <dbReference type="NCBI Taxonomy" id="53985"/>
    <lineage>
        <taxon>Eukaryota</taxon>
        <taxon>Sar</taxon>
        <taxon>Stramenopiles</taxon>
        <taxon>Oomycota</taxon>
        <taxon>Peronosporomycetes</taxon>
        <taxon>Peronosporales</taxon>
        <taxon>Peronosporaceae</taxon>
        <taxon>Phytophthora</taxon>
    </lineage>
</organism>
<dbReference type="Proteomes" id="UP000440732">
    <property type="component" value="Unassembled WGS sequence"/>
</dbReference>
<feature type="region of interest" description="Disordered" evidence="1">
    <location>
        <begin position="429"/>
        <end position="457"/>
    </location>
</feature>
<dbReference type="Gene3D" id="4.10.60.10">
    <property type="entry name" value="Zinc finger, CCHC-type"/>
    <property type="match status" value="1"/>
</dbReference>
<dbReference type="EMBL" id="QXGE01001770">
    <property type="protein sequence ID" value="KAE9288477.1"/>
    <property type="molecule type" value="Genomic_DNA"/>
</dbReference>